<evidence type="ECO:0000256" key="9">
    <source>
        <dbReference type="SAM" id="Coils"/>
    </source>
</evidence>
<dbReference type="SUPFAM" id="SSF52402">
    <property type="entry name" value="Adenine nucleotide alpha hydrolases-like"/>
    <property type="match status" value="1"/>
</dbReference>
<evidence type="ECO:0000256" key="4">
    <source>
        <dbReference type="ARBA" id="ARBA00022694"/>
    </source>
</evidence>
<dbReference type="CDD" id="cd01992">
    <property type="entry name" value="TilS_N"/>
    <property type="match status" value="1"/>
</dbReference>
<dbReference type="NCBIfam" id="TIGR02432">
    <property type="entry name" value="lysidine_TilS_N"/>
    <property type="match status" value="1"/>
</dbReference>
<dbReference type="SUPFAM" id="SSF56037">
    <property type="entry name" value="PheT/TilS domain"/>
    <property type="match status" value="1"/>
</dbReference>
<comment type="subcellular location">
    <subcellularLocation>
        <location evidence="1 8">Cytoplasm</location>
    </subcellularLocation>
</comment>
<comment type="function">
    <text evidence="8">Ligates lysine onto the cytidine present at position 34 of the AUA codon-specific tRNA(Ile) that contains the anticodon CAU, in an ATP-dependent manner. Cytidine is converted to lysidine, thus changing the amino acid specificity of the tRNA from methionine to isoleucine.</text>
</comment>
<comment type="caution">
    <text evidence="8">Lacks conserved residue(s) required for the propagation of feature annotation.</text>
</comment>
<dbReference type="GO" id="GO:0005737">
    <property type="term" value="C:cytoplasm"/>
    <property type="evidence" value="ECO:0007669"/>
    <property type="project" value="UniProtKB-SubCell"/>
</dbReference>
<dbReference type="PANTHER" id="PTHR43033:SF1">
    <property type="entry name" value="TRNA(ILE)-LYSIDINE SYNTHASE-RELATED"/>
    <property type="match status" value="1"/>
</dbReference>
<feature type="coiled-coil region" evidence="9">
    <location>
        <begin position="211"/>
        <end position="238"/>
    </location>
</feature>
<evidence type="ECO:0000256" key="3">
    <source>
        <dbReference type="ARBA" id="ARBA00022598"/>
    </source>
</evidence>
<dbReference type="Proteomes" id="UP001055911">
    <property type="component" value="Chromosome"/>
</dbReference>
<sequence length="467" mass="53944">MMDQLEQQVQARLQAARLFPGATLIVAVSTGVDSMVLLHLLERVAQPHFRLVVAHVNHQLRPSSETEERFLRRYCGAHHLPLAVWHWDHEDVSQGMEDQARGARYQFFHRVLDQEHAQAVVTAHHQNDQAETVLMKLIRSGDVGAGQGMQAQRQFFAGQLLRPLLAVPKQTLVKYARDYHLTWFEDATNLADGVMRNRIRHHVLPALQQENAQATAHLAQFATNLQRLEKQYALLADRLIDPNRLHERSNGLAYQVTAADQPVLESLLPALWHRIQVKPLSTTKLQAACRLIQNRSKPQGEIDLGQGWQLQKRYRWIQLQKKSANLAENFQASEPFMVVLNHWYELPGQGQFGVFSPEHSFPSDVHTQSVWFTEQQLPLHVRPWQADDRIALPDNHSQRIRRVLINQKVPLEQRQHCLVLETATQFVVALIGFKVSYQVYDARAHKYLLAIKNERKNDERRYPNHFV</sequence>
<evidence type="ECO:0000256" key="6">
    <source>
        <dbReference type="ARBA" id="ARBA00022840"/>
    </source>
</evidence>
<keyword evidence="4 8" id="KW-0819">tRNA processing</keyword>
<gene>
    <name evidence="8 11" type="primary">tilS</name>
    <name evidence="11" type="ORF">M3M40_04495</name>
</gene>
<dbReference type="GO" id="GO:0006400">
    <property type="term" value="P:tRNA modification"/>
    <property type="evidence" value="ECO:0007669"/>
    <property type="project" value="UniProtKB-UniRule"/>
</dbReference>
<dbReference type="InterPro" id="IPR014729">
    <property type="entry name" value="Rossmann-like_a/b/a_fold"/>
</dbReference>
<evidence type="ECO:0000313" key="11">
    <source>
        <dbReference type="EMBL" id="USS88756.1"/>
    </source>
</evidence>
<dbReference type="PANTHER" id="PTHR43033">
    <property type="entry name" value="TRNA(ILE)-LYSIDINE SYNTHASE-RELATED"/>
    <property type="match status" value="1"/>
</dbReference>
<comment type="catalytic activity">
    <reaction evidence="7 8">
        <text>cytidine(34) in tRNA(Ile2) + L-lysine + ATP = lysidine(34) in tRNA(Ile2) + AMP + diphosphate + H(+)</text>
        <dbReference type="Rhea" id="RHEA:43744"/>
        <dbReference type="Rhea" id="RHEA-COMP:10625"/>
        <dbReference type="Rhea" id="RHEA-COMP:10670"/>
        <dbReference type="ChEBI" id="CHEBI:15378"/>
        <dbReference type="ChEBI" id="CHEBI:30616"/>
        <dbReference type="ChEBI" id="CHEBI:32551"/>
        <dbReference type="ChEBI" id="CHEBI:33019"/>
        <dbReference type="ChEBI" id="CHEBI:82748"/>
        <dbReference type="ChEBI" id="CHEBI:83665"/>
        <dbReference type="ChEBI" id="CHEBI:456215"/>
        <dbReference type="EC" id="6.3.4.19"/>
    </reaction>
</comment>
<dbReference type="Pfam" id="PF01171">
    <property type="entry name" value="ATP_bind_3"/>
    <property type="match status" value="1"/>
</dbReference>
<keyword evidence="2 8" id="KW-0963">Cytoplasm</keyword>
<keyword evidence="3 8" id="KW-0436">Ligase</keyword>
<dbReference type="InterPro" id="IPR012796">
    <property type="entry name" value="Lysidine-tRNA-synth_C"/>
</dbReference>
<evidence type="ECO:0000256" key="7">
    <source>
        <dbReference type="ARBA" id="ARBA00048539"/>
    </source>
</evidence>
<comment type="similarity">
    <text evidence="8">Belongs to the tRNA(Ile)-lysidine synthase family.</text>
</comment>
<evidence type="ECO:0000256" key="2">
    <source>
        <dbReference type="ARBA" id="ARBA00022490"/>
    </source>
</evidence>
<evidence type="ECO:0000256" key="1">
    <source>
        <dbReference type="ARBA" id="ARBA00004496"/>
    </source>
</evidence>
<evidence type="ECO:0000256" key="5">
    <source>
        <dbReference type="ARBA" id="ARBA00022741"/>
    </source>
</evidence>
<dbReference type="InterPro" id="IPR011063">
    <property type="entry name" value="TilS/TtcA_N"/>
</dbReference>
<name>A0A9Q8ZWB7_9LACO</name>
<dbReference type="EMBL" id="CP097119">
    <property type="protein sequence ID" value="USS88756.1"/>
    <property type="molecule type" value="Genomic_DNA"/>
</dbReference>
<dbReference type="SMART" id="SM00977">
    <property type="entry name" value="TilS_C"/>
    <property type="match status" value="1"/>
</dbReference>
<dbReference type="GO" id="GO:0005524">
    <property type="term" value="F:ATP binding"/>
    <property type="evidence" value="ECO:0007669"/>
    <property type="project" value="UniProtKB-KW"/>
</dbReference>
<dbReference type="EC" id="6.3.4.19" evidence="8"/>
<keyword evidence="9" id="KW-0175">Coiled coil</keyword>
<dbReference type="HAMAP" id="MF_01161">
    <property type="entry name" value="tRNA_Ile_lys_synt"/>
    <property type="match status" value="1"/>
</dbReference>
<reference evidence="11" key="1">
    <citation type="submission" date="2022-05" db="EMBL/GenBank/DDBJ databases">
        <authorList>
            <person name="Oliphant S.A."/>
            <person name="Watson-Haigh N.S."/>
            <person name="Sumby K.M."/>
            <person name="Gardner J.M."/>
            <person name="Jiranek V."/>
        </authorList>
    </citation>
    <scope>NUCLEOTIDE SEQUENCE</scope>
    <source>
        <strain evidence="11">KI4_B1</strain>
    </source>
</reference>
<organism evidence="11 12">
    <name type="scientific">Fructilactobacillus cliffordii</name>
    <dbReference type="NCBI Taxonomy" id="2940299"/>
    <lineage>
        <taxon>Bacteria</taxon>
        <taxon>Bacillati</taxon>
        <taxon>Bacillota</taxon>
        <taxon>Bacilli</taxon>
        <taxon>Lactobacillales</taxon>
        <taxon>Lactobacillaceae</taxon>
        <taxon>Fructilactobacillus</taxon>
    </lineage>
</organism>
<dbReference type="NCBIfam" id="TIGR02433">
    <property type="entry name" value="lysidine_TilS_C"/>
    <property type="match status" value="1"/>
</dbReference>
<dbReference type="InterPro" id="IPR012094">
    <property type="entry name" value="tRNA_Ile_lys_synt"/>
</dbReference>
<evidence type="ECO:0000259" key="10">
    <source>
        <dbReference type="SMART" id="SM00977"/>
    </source>
</evidence>
<keyword evidence="12" id="KW-1185">Reference proteome</keyword>
<evidence type="ECO:0000256" key="8">
    <source>
        <dbReference type="HAMAP-Rule" id="MF_01161"/>
    </source>
</evidence>
<protein>
    <recommendedName>
        <fullName evidence="8">tRNA(Ile)-lysidine synthase</fullName>
        <ecNumber evidence="8">6.3.4.19</ecNumber>
    </recommendedName>
    <alternativeName>
        <fullName evidence="8">tRNA(Ile)-2-lysyl-cytidine synthase</fullName>
    </alternativeName>
    <alternativeName>
        <fullName evidence="8">tRNA(Ile)-lysidine synthetase</fullName>
    </alternativeName>
</protein>
<keyword evidence="6" id="KW-0067">ATP-binding</keyword>
<dbReference type="Gene3D" id="3.40.50.620">
    <property type="entry name" value="HUPs"/>
    <property type="match status" value="1"/>
</dbReference>
<dbReference type="InterPro" id="IPR012795">
    <property type="entry name" value="tRNA_Ile_lys_synt_N"/>
</dbReference>
<proteinExistence type="inferred from homology"/>
<dbReference type="RefSeq" id="WP_252766273.1">
    <property type="nucleotide sequence ID" value="NZ_CP097119.1"/>
</dbReference>
<keyword evidence="5" id="KW-0547">Nucleotide-binding</keyword>
<dbReference type="AlphaFoldDB" id="A0A9Q8ZWB7"/>
<dbReference type="GO" id="GO:0032267">
    <property type="term" value="F:tRNA(Ile)-lysidine synthase activity"/>
    <property type="evidence" value="ECO:0007669"/>
    <property type="project" value="UniProtKB-EC"/>
</dbReference>
<evidence type="ECO:0000313" key="12">
    <source>
        <dbReference type="Proteomes" id="UP001055911"/>
    </source>
</evidence>
<accession>A0A9Q8ZWB7</accession>
<feature type="domain" description="Lysidine-tRNA(Ile) synthetase C-terminal" evidence="10">
    <location>
        <begin position="379"/>
        <end position="451"/>
    </location>
</feature>